<organism evidence="1 2">
    <name type="scientific">Roseovarius lutimaris</name>
    <dbReference type="NCBI Taxonomy" id="1005928"/>
    <lineage>
        <taxon>Bacteria</taxon>
        <taxon>Pseudomonadati</taxon>
        <taxon>Pseudomonadota</taxon>
        <taxon>Alphaproteobacteria</taxon>
        <taxon>Rhodobacterales</taxon>
        <taxon>Roseobacteraceae</taxon>
        <taxon>Roseovarius</taxon>
    </lineage>
</organism>
<dbReference type="AlphaFoldDB" id="A0A1I5GKH5"/>
<gene>
    <name evidence="1" type="ORF">SAMN04487859_13215</name>
</gene>
<dbReference type="EMBL" id="FOVP01000032">
    <property type="protein sequence ID" value="SFO36472.1"/>
    <property type="molecule type" value="Genomic_DNA"/>
</dbReference>
<keyword evidence="2" id="KW-1185">Reference proteome</keyword>
<evidence type="ECO:0000313" key="2">
    <source>
        <dbReference type="Proteomes" id="UP000198599"/>
    </source>
</evidence>
<accession>A0A1I5GKH5</accession>
<sequence length="192" mass="21329">MPAPSRADRNVQNASKGHCIAFAVLGAGAGTRMQAESKLELDHLKTQFNRCDVADVQEQVRFEFGHRNEFNHYFDMVVTKTSGDRIACTVKPEVRLESGRFIGEMQTVAWWVKKKKFAQSVRLLTEADLDPVALHNANINAALYDEDAQADQTACLVAREMRGVVSLIECIEQITEACAWRRRCASVAAAAS</sequence>
<dbReference type="Proteomes" id="UP000198599">
    <property type="component" value="Unassembled WGS sequence"/>
</dbReference>
<name>A0A1I5GKH5_9RHOB</name>
<proteinExistence type="predicted"/>
<evidence type="ECO:0000313" key="1">
    <source>
        <dbReference type="EMBL" id="SFO36472.1"/>
    </source>
</evidence>
<reference evidence="2" key="1">
    <citation type="submission" date="2016-10" db="EMBL/GenBank/DDBJ databases">
        <authorList>
            <person name="Varghese N."/>
            <person name="Submissions S."/>
        </authorList>
    </citation>
    <scope>NUCLEOTIDE SEQUENCE [LARGE SCALE GENOMIC DNA]</scope>
    <source>
        <strain evidence="2">DSM 28463</strain>
    </source>
</reference>
<protein>
    <submittedName>
        <fullName evidence="1">Uncharacterized protein</fullName>
    </submittedName>
</protein>